<protein>
    <submittedName>
        <fullName evidence="1">Uncharacterized protein</fullName>
    </submittedName>
</protein>
<organism evidence="1 2">
    <name type="scientific">Streptomyces dangxiongensis</name>
    <dbReference type="NCBI Taxonomy" id="1442032"/>
    <lineage>
        <taxon>Bacteria</taxon>
        <taxon>Bacillati</taxon>
        <taxon>Actinomycetota</taxon>
        <taxon>Actinomycetes</taxon>
        <taxon>Kitasatosporales</taxon>
        <taxon>Streptomycetaceae</taxon>
        <taxon>Streptomyces</taxon>
    </lineage>
</organism>
<name>A0A3G2JQL6_9ACTN</name>
<accession>A0A3G2JQL6</accession>
<reference evidence="1 2" key="1">
    <citation type="submission" date="2018-10" db="EMBL/GenBank/DDBJ databases">
        <title>The genome of Streptomyces dangxiongensis Z022.</title>
        <authorList>
            <person name="Zhang B."/>
        </authorList>
    </citation>
    <scope>NUCLEOTIDE SEQUENCE [LARGE SCALE GENOMIC DNA]</scope>
    <source>
        <strain evidence="1 2">Z022</strain>
    </source>
</reference>
<evidence type="ECO:0000313" key="2">
    <source>
        <dbReference type="Proteomes" id="UP000268329"/>
    </source>
</evidence>
<gene>
    <name evidence="1" type="ORF">D9753_34735</name>
</gene>
<dbReference type="KEGG" id="sdd:D9753_34735"/>
<dbReference type="Proteomes" id="UP000268329">
    <property type="component" value="Chromosome"/>
</dbReference>
<proteinExistence type="predicted"/>
<sequence length="159" mass="17312">MVRNWGGSCDRDQEEGLKRHIHDHEFTQLSATLPEMATWSRMVAMWPEKANVTAFVVSGGRDGVTVRHGRRRRTSRGGGPARLLVVVVRLGRRGGRAAPRYLHRAGLQPATVVSAGPWMAVVRTTAAVRAAFGPLGVRGAPASARALSLLPADRRFDLE</sequence>
<dbReference type="EMBL" id="CP033073">
    <property type="protein sequence ID" value="AYN43192.1"/>
    <property type="molecule type" value="Genomic_DNA"/>
</dbReference>
<dbReference type="AlphaFoldDB" id="A0A3G2JQL6"/>
<evidence type="ECO:0000313" key="1">
    <source>
        <dbReference type="EMBL" id="AYN43192.1"/>
    </source>
</evidence>
<keyword evidence="2" id="KW-1185">Reference proteome</keyword>